<evidence type="ECO:0000313" key="2">
    <source>
        <dbReference type="Proteomes" id="UP000057158"/>
    </source>
</evidence>
<dbReference type="OrthoDB" id="9798730at2"/>
<dbReference type="STRING" id="1603606.DSOUD_0805"/>
<proteinExistence type="predicted"/>
<reference evidence="1 2" key="1">
    <citation type="submission" date="2015-07" db="EMBL/GenBank/DDBJ databases">
        <title>Isolation and Genomic Characterization of a Novel Halophilic Metal-Reducing Deltaproteobacterium from the Deep Subsurface.</title>
        <authorList>
            <person name="Badalamenti J.P."/>
            <person name="Summers Z.M."/>
            <person name="Gralnick J.A."/>
            <person name="Bond D.R."/>
        </authorList>
    </citation>
    <scope>NUCLEOTIDE SEQUENCE [LARGE SCALE GENOMIC DNA]</scope>
    <source>
        <strain evidence="1 2">WTL</strain>
    </source>
</reference>
<dbReference type="PATRIC" id="fig|1603606.3.peg.885"/>
<accession>A0A0M4D7R8</accession>
<dbReference type="KEGG" id="des:DSOUD_0805"/>
<dbReference type="AlphaFoldDB" id="A0A0M4D7R8"/>
<sequence length="96" mass="9563">MNNCGCGQGAGNGGPFAEGRDLVEFVFHAHGGGLRNQAVPGGGLSAACQGCGVPFTLLTYVGSCPACGGVHAVSPPRCSDPANIQFAGADYRLPAR</sequence>
<dbReference type="RefSeq" id="WP_053549786.1">
    <property type="nucleotide sequence ID" value="NZ_CP010802.1"/>
</dbReference>
<name>A0A0M4D7R8_9BACT</name>
<protein>
    <submittedName>
        <fullName evidence="1">Uncharacterized protein</fullName>
    </submittedName>
</protein>
<organism evidence="1 2">
    <name type="scientific">Desulfuromonas soudanensis</name>
    <dbReference type="NCBI Taxonomy" id="1603606"/>
    <lineage>
        <taxon>Bacteria</taxon>
        <taxon>Pseudomonadati</taxon>
        <taxon>Thermodesulfobacteriota</taxon>
        <taxon>Desulfuromonadia</taxon>
        <taxon>Desulfuromonadales</taxon>
        <taxon>Desulfuromonadaceae</taxon>
        <taxon>Desulfuromonas</taxon>
    </lineage>
</organism>
<dbReference type="Proteomes" id="UP000057158">
    <property type="component" value="Chromosome"/>
</dbReference>
<gene>
    <name evidence="1" type="ORF">DSOUD_0805</name>
</gene>
<keyword evidence="2" id="KW-1185">Reference proteome</keyword>
<evidence type="ECO:0000313" key="1">
    <source>
        <dbReference type="EMBL" id="ALC15592.1"/>
    </source>
</evidence>
<dbReference type="EMBL" id="CP010802">
    <property type="protein sequence ID" value="ALC15592.1"/>
    <property type="molecule type" value="Genomic_DNA"/>
</dbReference>